<dbReference type="GO" id="GO:0006893">
    <property type="term" value="P:Golgi to plasma membrane transport"/>
    <property type="evidence" value="ECO:0007669"/>
    <property type="project" value="InterPro"/>
</dbReference>
<dbReference type="EMBL" id="BMAR01000026">
    <property type="protein sequence ID" value="GFR48883.1"/>
    <property type="molecule type" value="Genomic_DNA"/>
</dbReference>
<keyword evidence="3" id="KW-0268">Exocytosis</keyword>
<feature type="compositionally biased region" description="Acidic residues" evidence="4">
    <location>
        <begin position="33"/>
        <end position="43"/>
    </location>
</feature>
<feature type="region of interest" description="Disordered" evidence="4">
    <location>
        <begin position="591"/>
        <end position="642"/>
    </location>
</feature>
<feature type="region of interest" description="Disordered" evidence="4">
    <location>
        <begin position="295"/>
        <end position="322"/>
    </location>
</feature>
<protein>
    <recommendedName>
        <fullName evidence="5">Exocyst complex component EXOC2/Sec5 N-terminal domain-containing protein</fullName>
    </recommendedName>
</protein>
<feature type="region of interest" description="Disordered" evidence="4">
    <location>
        <begin position="1012"/>
        <end position="1039"/>
    </location>
</feature>
<feature type="compositionally biased region" description="Polar residues" evidence="4">
    <location>
        <begin position="1015"/>
        <end position="1024"/>
    </location>
</feature>
<evidence type="ECO:0000313" key="6">
    <source>
        <dbReference type="EMBL" id="GFR48883.1"/>
    </source>
</evidence>
<feature type="compositionally biased region" description="Acidic residues" evidence="4">
    <location>
        <begin position="626"/>
        <end position="642"/>
    </location>
</feature>
<feature type="non-terminal residue" evidence="6">
    <location>
        <position position="1"/>
    </location>
</feature>
<feature type="compositionally biased region" description="Gly residues" evidence="4">
    <location>
        <begin position="191"/>
        <end position="201"/>
    </location>
</feature>
<feature type="region of interest" description="Disordered" evidence="4">
    <location>
        <begin position="546"/>
        <end position="567"/>
    </location>
</feature>
<evidence type="ECO:0000256" key="3">
    <source>
        <dbReference type="ARBA" id="ARBA00022483"/>
    </source>
</evidence>
<feature type="compositionally biased region" description="Low complexity" evidence="4">
    <location>
        <begin position="300"/>
        <end position="322"/>
    </location>
</feature>
<evidence type="ECO:0000256" key="1">
    <source>
        <dbReference type="ARBA" id="ARBA00010578"/>
    </source>
</evidence>
<name>A0AAD3DVZ8_9CHLO</name>
<dbReference type="Pfam" id="PF15469">
    <property type="entry name" value="Sec5"/>
    <property type="match status" value="1"/>
</dbReference>
<keyword evidence="2" id="KW-0813">Transport</keyword>
<evidence type="ECO:0000313" key="7">
    <source>
        <dbReference type="Proteomes" id="UP001054857"/>
    </source>
</evidence>
<feature type="region of interest" description="Disordered" evidence="4">
    <location>
        <begin position="1"/>
        <end position="68"/>
    </location>
</feature>
<feature type="region of interest" description="Disordered" evidence="4">
    <location>
        <begin position="178"/>
        <end position="212"/>
    </location>
</feature>
<dbReference type="PANTHER" id="PTHR13043:SF1">
    <property type="entry name" value="EXOCYST COMPLEX COMPONENT 2"/>
    <property type="match status" value="1"/>
</dbReference>
<feature type="compositionally biased region" description="Basic and acidic residues" evidence="4">
    <location>
        <begin position="607"/>
        <end position="617"/>
    </location>
</feature>
<comment type="caution">
    <text evidence="6">The sequence shown here is derived from an EMBL/GenBank/DDBJ whole genome shotgun (WGS) entry which is preliminary data.</text>
</comment>
<dbReference type="GO" id="GO:0000145">
    <property type="term" value="C:exocyst"/>
    <property type="evidence" value="ECO:0007669"/>
    <property type="project" value="InterPro"/>
</dbReference>
<feature type="compositionally biased region" description="Low complexity" evidence="4">
    <location>
        <begin position="546"/>
        <end position="564"/>
    </location>
</feature>
<reference evidence="6 7" key="1">
    <citation type="journal article" date="2021" name="Sci. Rep.">
        <title>Genome sequencing of the multicellular alga Astrephomene provides insights into convergent evolution of germ-soma differentiation.</title>
        <authorList>
            <person name="Yamashita S."/>
            <person name="Yamamoto K."/>
            <person name="Matsuzaki R."/>
            <person name="Suzuki S."/>
            <person name="Yamaguchi H."/>
            <person name="Hirooka S."/>
            <person name="Minakuchi Y."/>
            <person name="Miyagishima S."/>
            <person name="Kawachi M."/>
            <person name="Toyoda A."/>
            <person name="Nozaki H."/>
        </authorList>
    </citation>
    <scope>NUCLEOTIDE SEQUENCE [LARGE SCALE GENOMIC DNA]</scope>
    <source>
        <strain evidence="6 7">NIES-4017</strain>
    </source>
</reference>
<feature type="region of interest" description="Disordered" evidence="4">
    <location>
        <begin position="1409"/>
        <end position="1431"/>
    </location>
</feature>
<organism evidence="6 7">
    <name type="scientific">Astrephomene gubernaculifera</name>
    <dbReference type="NCBI Taxonomy" id="47775"/>
    <lineage>
        <taxon>Eukaryota</taxon>
        <taxon>Viridiplantae</taxon>
        <taxon>Chlorophyta</taxon>
        <taxon>core chlorophytes</taxon>
        <taxon>Chlorophyceae</taxon>
        <taxon>CS clade</taxon>
        <taxon>Chlamydomonadales</taxon>
        <taxon>Astrephomenaceae</taxon>
        <taxon>Astrephomene</taxon>
    </lineage>
</organism>
<dbReference type="PANTHER" id="PTHR13043">
    <property type="entry name" value="EXOCYST COMPLEX COMPONENT SEC5"/>
    <property type="match status" value="1"/>
</dbReference>
<keyword evidence="7" id="KW-1185">Reference proteome</keyword>
<proteinExistence type="inferred from homology"/>
<dbReference type="GO" id="GO:0006887">
    <property type="term" value="P:exocytosis"/>
    <property type="evidence" value="ECO:0007669"/>
    <property type="project" value="UniProtKB-KW"/>
</dbReference>
<accession>A0AAD3DVZ8</accession>
<sequence length="1431" mass="148581">SSRPAAAGNTAAAAAGPPTSKTGRRTKRVDFQLPEEDDDDEEDGNRASAQSDDDASGGPVEDDTKPLGWSYFRKRDASEGPVSWDEVDVEELRFVAESLVRSTTTRASQPDDDVIHQIFQEGGPGESDELVSDPLGRGFIDPVTLTLGKKSKMSRQVPSSGGEKGLNATMRTFRTARLTAKQQQTQASSGGAEGSPGGSGQAGPASPGLDEETRKVLPNQEGFEPEAYLATFHADTSMSQLEKGLRALSRELSERTGQLKLLIRNNFDRFISCKDAIDDIHAKLRRMLVRGGGGGGGAAGSAAAAGGSGGSSQPSAALSALQQQQQGVGTERVFRSLEQVEANARRTFGPILERATRADRLRAVSGLLQRFDHLFALPQRVLELASRGELEQVVREYRRVNMLIRPTATTARVWISLYAEIEKRITEVYMVVKQLVSEPPPEGRPMGQDGPASLFAVTPSGAASAVGGSADRGDDSTQERLHHLPDYLLFMTLVRQERLPVARDEDAMRLYVSRLAAHVEERIQACDKRHTEQLGQLVTLWMKATAGPAGAGSSSSSSGAGASSTLSQQMRPAASAIASLQASIASVGAKATADSSGQGTGQGQRNGRTDGEGRTAAELEAGGGEGTEEGDEDDEEDGDSLDEEAEAAEAVFLLWPGVSDQYAGAAAATASASSLGTAPLPYHIRRELPRLVQDPGGSSGGVPPAASTVLTGFGLYDDVVNGRSMLMGGGGSASASDLLLPQQLPASAHAPEPQLTPGQRQWVSYVCSVSALLLWSLPGLWATCNSPKYGSHADLDEQSREGLQRGTSLARRMVESLCGKYVSRLRRAVQSLVRAGAMQPGLPLLIKDACHLWSSLRRVGVSGRTLAVLRGGVLAALGSHVRLLGRQLGELPGRLLAADDFRLDLLAADQQPLTVLPRRLEEELGVALLHFHWPLRAVVEAAGGVEEVPPEPGWKPMQSSVFACFSLLSEAMAEYARGLYGRTPGRSAAGSGAGDGAHAAAGPNRRRVTFALSEGGSSPRSNNDAGDDTQGAISGGGIADDGTVTRGSLWAAATSGSGEDVRLLLVISNSAVIRTRVMPGVVERYRRILAPTPDAASTCSRRLRDLTSSMRRANEALGATYLARKEATLAAAVRRYVAEETAGPQHGQASLQQQPAAAVAEAGGAGGGAPLLAGPAGPSGGCCALLQLLTATHNEALAYSPSNLRSFMEALAEHLVEQLGRAHQLLAAAATHAPSTAAARTASGSKHQAGSGGGGASVEQVVQLWADAAFLAEVLRPLLSASLVAELEEAKVVLGSAIAARQRSRRYRPASTPAAAVAGLRDGEAISAALQELLGGEVQAWLRRHALNVRCFAAAAATSGGATAASAAAAVRGPAGNTKGGAAAGAAPSAAVAGGRAQRLAAAAASSSVAVAAAEPGETSRPARSRRGAAA</sequence>
<comment type="similarity">
    <text evidence="1">Belongs to the SEC5 family.</text>
</comment>
<feature type="compositionally biased region" description="Low complexity" evidence="4">
    <location>
        <begin position="1"/>
        <end position="21"/>
    </location>
</feature>
<evidence type="ECO:0000256" key="4">
    <source>
        <dbReference type="SAM" id="MobiDB-lite"/>
    </source>
</evidence>
<gene>
    <name evidence="6" type="ORF">Agub_g10826</name>
</gene>
<evidence type="ECO:0000256" key="2">
    <source>
        <dbReference type="ARBA" id="ARBA00022448"/>
    </source>
</evidence>
<dbReference type="InterPro" id="IPR029175">
    <property type="entry name" value="EXOC2/Sec5"/>
</dbReference>
<feature type="domain" description="Exocyst complex component EXOC2/Sec5 N-terminal" evidence="5">
    <location>
        <begin position="210"/>
        <end position="439"/>
    </location>
</feature>
<dbReference type="Proteomes" id="UP001054857">
    <property type="component" value="Unassembled WGS sequence"/>
</dbReference>
<dbReference type="InterPro" id="IPR039481">
    <property type="entry name" value="EXOC2/Sec5_N_dom"/>
</dbReference>
<evidence type="ECO:0000259" key="5">
    <source>
        <dbReference type="Pfam" id="PF15469"/>
    </source>
</evidence>